<feature type="non-terminal residue" evidence="1">
    <location>
        <position position="1"/>
    </location>
</feature>
<dbReference type="EMBL" id="UINC01221557">
    <property type="protein sequence ID" value="SVE49941.1"/>
    <property type="molecule type" value="Genomic_DNA"/>
</dbReference>
<gene>
    <name evidence="1" type="ORF">METZ01_LOCUS502795</name>
</gene>
<organism evidence="1">
    <name type="scientific">marine metagenome</name>
    <dbReference type="NCBI Taxonomy" id="408172"/>
    <lineage>
        <taxon>unclassified sequences</taxon>
        <taxon>metagenomes</taxon>
        <taxon>ecological metagenomes</taxon>
    </lineage>
</organism>
<dbReference type="AlphaFoldDB" id="A0A383DZN9"/>
<sequence>AMGSWTADKYPSYPWLIAPTVMPRVGMIANPWPICLYIL</sequence>
<evidence type="ECO:0000313" key="1">
    <source>
        <dbReference type="EMBL" id="SVE49941.1"/>
    </source>
</evidence>
<accession>A0A383DZN9</accession>
<protein>
    <submittedName>
        <fullName evidence="1">Uncharacterized protein</fullName>
    </submittedName>
</protein>
<name>A0A383DZN9_9ZZZZ</name>
<proteinExistence type="predicted"/>
<reference evidence="1" key="1">
    <citation type="submission" date="2018-05" db="EMBL/GenBank/DDBJ databases">
        <authorList>
            <person name="Lanie J.A."/>
            <person name="Ng W.-L."/>
            <person name="Kazmierczak K.M."/>
            <person name="Andrzejewski T.M."/>
            <person name="Davidsen T.M."/>
            <person name="Wayne K.J."/>
            <person name="Tettelin H."/>
            <person name="Glass J.I."/>
            <person name="Rusch D."/>
            <person name="Podicherti R."/>
            <person name="Tsui H.-C.T."/>
            <person name="Winkler M.E."/>
        </authorList>
    </citation>
    <scope>NUCLEOTIDE SEQUENCE</scope>
</reference>